<reference evidence="2 3" key="2">
    <citation type="submission" date="2018-10" db="EMBL/GenBank/DDBJ databases">
        <authorList>
            <consortium name="Pathogen Informatics"/>
        </authorList>
    </citation>
    <scope>NUCLEOTIDE SEQUENCE [LARGE SCALE GENOMIC DNA]</scope>
</reference>
<dbReference type="AlphaFoldDB" id="A0A0N4VLX9"/>
<feature type="domain" description="F-box" evidence="1">
    <location>
        <begin position="139"/>
        <end position="185"/>
    </location>
</feature>
<evidence type="ECO:0000259" key="1">
    <source>
        <dbReference type="PROSITE" id="PS50181"/>
    </source>
</evidence>
<name>A0A0N4VLX9_ENTVE</name>
<dbReference type="InterPro" id="IPR032675">
    <property type="entry name" value="LRR_dom_sf"/>
</dbReference>
<proteinExistence type="predicted"/>
<dbReference type="Gene3D" id="3.80.10.10">
    <property type="entry name" value="Ribonuclease Inhibitor"/>
    <property type="match status" value="1"/>
</dbReference>
<evidence type="ECO:0000313" key="4">
    <source>
        <dbReference type="WBParaSite" id="EVEC_0001192201-mRNA-1"/>
    </source>
</evidence>
<dbReference type="WBParaSite" id="EVEC_0001192201-mRNA-1">
    <property type="protein sequence ID" value="EVEC_0001192201-mRNA-1"/>
    <property type="gene ID" value="EVEC_0001192201"/>
</dbReference>
<dbReference type="Pfam" id="PF12937">
    <property type="entry name" value="F-box-like"/>
    <property type="match status" value="1"/>
</dbReference>
<protein>
    <submittedName>
        <fullName evidence="4">F-box domain-containing protein</fullName>
    </submittedName>
</protein>
<dbReference type="PROSITE" id="PS50181">
    <property type="entry name" value="FBOX"/>
    <property type="match status" value="1"/>
</dbReference>
<dbReference type="GO" id="GO:0031146">
    <property type="term" value="P:SCF-dependent proteasomal ubiquitin-dependent protein catabolic process"/>
    <property type="evidence" value="ECO:0007669"/>
    <property type="project" value="TreeGrafter"/>
</dbReference>
<dbReference type="SMART" id="SM00256">
    <property type="entry name" value="FBOX"/>
    <property type="match status" value="1"/>
</dbReference>
<keyword evidence="3" id="KW-1185">Reference proteome</keyword>
<dbReference type="InterPro" id="IPR036047">
    <property type="entry name" value="F-box-like_dom_sf"/>
</dbReference>
<dbReference type="SUPFAM" id="SSF52047">
    <property type="entry name" value="RNI-like"/>
    <property type="match status" value="1"/>
</dbReference>
<dbReference type="STRING" id="51028.A0A0N4VLX9"/>
<dbReference type="InterPro" id="IPR001810">
    <property type="entry name" value="F-box_dom"/>
</dbReference>
<gene>
    <name evidence="2" type="ORF">EVEC_LOCUS11175</name>
</gene>
<evidence type="ECO:0000313" key="2">
    <source>
        <dbReference type="EMBL" id="VDD96424.1"/>
    </source>
</evidence>
<dbReference type="PANTHER" id="PTHR13318:SF190">
    <property type="entry name" value="PARTNER OF PAIRED, ISOFORM B"/>
    <property type="match status" value="1"/>
</dbReference>
<organism evidence="4">
    <name type="scientific">Enterobius vermicularis</name>
    <name type="common">Human pinworm</name>
    <dbReference type="NCBI Taxonomy" id="51028"/>
    <lineage>
        <taxon>Eukaryota</taxon>
        <taxon>Metazoa</taxon>
        <taxon>Ecdysozoa</taxon>
        <taxon>Nematoda</taxon>
        <taxon>Chromadorea</taxon>
        <taxon>Rhabditida</taxon>
        <taxon>Spirurina</taxon>
        <taxon>Oxyuridomorpha</taxon>
        <taxon>Oxyuroidea</taxon>
        <taxon>Oxyuridae</taxon>
        <taxon>Enterobius</taxon>
    </lineage>
</organism>
<accession>A0A0N4VLX9</accession>
<dbReference type="EMBL" id="UXUI01011669">
    <property type="protein sequence ID" value="VDD96424.1"/>
    <property type="molecule type" value="Genomic_DNA"/>
</dbReference>
<dbReference type="SUPFAM" id="SSF81383">
    <property type="entry name" value="F-box domain"/>
    <property type="match status" value="1"/>
</dbReference>
<dbReference type="OrthoDB" id="2095648at2759"/>
<sequence length="469" mass="52045">MTRRKVGVERSPLQEVASNAFRKTRKVDSRSGAKILKKEDGFRYSDEATKFSDDSCPLSPSERVKNHLPKVGSNDSDLFDDNCSGGVSPESTCLNNSFYNDTNVANALLIRPDIANTYRTPGSSRYAARFTNCDTAVDYFDKMEIPSEIIITIFKYLNKKDLMCAIMTCKRFYNAGSDSSLWETADVSERILSENAVHALLARGVKVLKLTGSTVHSSSLKTPPLSPCVLREFARVNYLDCSKAVFSNISVVVALLARCSALQGLAFENNFLDDQVCKEISKNSGLRYLSLPMCSGYTSLGLKEICKGCKSLIEANFAWSSFNADHVEILCNCLPASLLRLDISGIIDPHALLDKDVVKLTRTCPKLIDIDMSDCPSVTSVSIKRLLGLSSLKGLTLSRCYGIDVTTFMLTTKLSYLNIFGCVTEEGQKLLRHHLKDVRVNEIPYTEIARPTRSKGFTMIWNKPVVDLY</sequence>
<dbReference type="PANTHER" id="PTHR13318">
    <property type="entry name" value="PARTNER OF PAIRED, ISOFORM B-RELATED"/>
    <property type="match status" value="1"/>
</dbReference>
<evidence type="ECO:0000313" key="3">
    <source>
        <dbReference type="Proteomes" id="UP000274131"/>
    </source>
</evidence>
<reference evidence="4" key="1">
    <citation type="submission" date="2017-02" db="UniProtKB">
        <authorList>
            <consortium name="WormBaseParasite"/>
        </authorList>
    </citation>
    <scope>IDENTIFICATION</scope>
</reference>
<dbReference type="Proteomes" id="UP000274131">
    <property type="component" value="Unassembled WGS sequence"/>
</dbReference>
<dbReference type="GO" id="GO:0019005">
    <property type="term" value="C:SCF ubiquitin ligase complex"/>
    <property type="evidence" value="ECO:0007669"/>
    <property type="project" value="TreeGrafter"/>
</dbReference>